<evidence type="ECO:0000313" key="9">
    <source>
        <dbReference type="EMBL" id="NMF55235.1"/>
    </source>
</evidence>
<sequence length="275" mass="30152">MGRETREFDAPEVLDGTIVLQLGYDGSGYSGFAEQPGQTTVAGEIRRAVETFLRRPIDLTCAGRTDAGVHAISQYVSFPATAAELEITRSRWMRALVALLPRDIAVHEVWHAAPGFSARFDARSRTYTYRIATGDAPPLLTRSVTWWHRQALDVEAMDAAAQRMLGERDFKSFCKASSAEGKPTHRCVISAGFGHESSLGEDCITFTICGNAFLHSMVRTIVGTLVEVGMHRREPEWIDEVLAARSRQAAGPTAPAQGLCFMAVEYDEGVLTQAE</sequence>
<evidence type="ECO:0000256" key="5">
    <source>
        <dbReference type="PIRSR" id="PIRSR001430-1"/>
    </source>
</evidence>
<feature type="binding site" evidence="4 6">
    <location>
        <position position="127"/>
    </location>
    <ligand>
        <name>substrate</name>
    </ligand>
</feature>
<evidence type="ECO:0000256" key="3">
    <source>
        <dbReference type="ARBA" id="ARBA00023235"/>
    </source>
</evidence>
<dbReference type="HAMAP" id="MF_00171">
    <property type="entry name" value="TruA"/>
    <property type="match status" value="1"/>
</dbReference>
<reference evidence="9 10" key="1">
    <citation type="submission" date="2020-04" db="EMBL/GenBank/DDBJ databases">
        <title>Collinsella sp. KGMB02528 nov., an anaerobic actinobacterium isolated from human feces.</title>
        <authorList>
            <person name="Han K.-I."/>
            <person name="Eom M.K."/>
            <person name="Kim J.-S."/>
            <person name="Lee K.C."/>
            <person name="Suh M.K."/>
            <person name="Park S.-H."/>
            <person name="Lee J.H."/>
            <person name="Kang S.W."/>
            <person name="Park J.-E."/>
            <person name="Oh B.S."/>
            <person name="Yu S.Y."/>
            <person name="Choi S.-H."/>
            <person name="Lee D.H."/>
            <person name="Yoon H."/>
            <person name="Kim B.-Y."/>
            <person name="Lee J.H."/>
            <person name="Lee J.-S."/>
        </authorList>
    </citation>
    <scope>NUCLEOTIDE SEQUENCE [LARGE SCALE GENOMIC DNA]</scope>
    <source>
        <strain evidence="9 10">KGMB02528</strain>
    </source>
</reference>
<dbReference type="GO" id="GO:0031119">
    <property type="term" value="P:tRNA pseudouridine synthesis"/>
    <property type="evidence" value="ECO:0007669"/>
    <property type="project" value="UniProtKB-UniRule"/>
</dbReference>
<dbReference type="InterPro" id="IPR020094">
    <property type="entry name" value="TruA/RsuA/RluB/E/F_N"/>
</dbReference>
<organism evidence="9 10">
    <name type="scientific">Collinsella acetigenes</name>
    <dbReference type="NCBI Taxonomy" id="2713419"/>
    <lineage>
        <taxon>Bacteria</taxon>
        <taxon>Bacillati</taxon>
        <taxon>Actinomycetota</taxon>
        <taxon>Coriobacteriia</taxon>
        <taxon>Coriobacteriales</taxon>
        <taxon>Coriobacteriaceae</taxon>
        <taxon>Collinsella</taxon>
    </lineage>
</organism>
<comment type="catalytic activity">
    <reaction evidence="4 7">
        <text>uridine(38/39/40) in tRNA = pseudouridine(38/39/40) in tRNA</text>
        <dbReference type="Rhea" id="RHEA:22376"/>
        <dbReference type="Rhea" id="RHEA-COMP:10085"/>
        <dbReference type="Rhea" id="RHEA-COMP:10087"/>
        <dbReference type="ChEBI" id="CHEBI:65314"/>
        <dbReference type="ChEBI" id="CHEBI:65315"/>
        <dbReference type="EC" id="5.4.99.12"/>
    </reaction>
</comment>
<dbReference type="CDD" id="cd02570">
    <property type="entry name" value="PseudoU_synth_EcTruA"/>
    <property type="match status" value="1"/>
</dbReference>
<dbReference type="SUPFAM" id="SSF55120">
    <property type="entry name" value="Pseudouridine synthase"/>
    <property type="match status" value="1"/>
</dbReference>
<dbReference type="InterPro" id="IPR001406">
    <property type="entry name" value="PsdUridine_synth_TruA"/>
</dbReference>
<dbReference type="PANTHER" id="PTHR11142">
    <property type="entry name" value="PSEUDOURIDYLATE SYNTHASE"/>
    <property type="match status" value="1"/>
</dbReference>
<comment type="function">
    <text evidence="4">Formation of pseudouridine at positions 38, 39 and 40 in the anticodon stem and loop of transfer RNAs.</text>
</comment>
<comment type="caution">
    <text evidence="9">The sequence shown here is derived from an EMBL/GenBank/DDBJ whole genome shotgun (WGS) entry which is preliminary data.</text>
</comment>
<evidence type="ECO:0000313" key="10">
    <source>
        <dbReference type="Proteomes" id="UP000546970"/>
    </source>
</evidence>
<dbReference type="Pfam" id="PF01416">
    <property type="entry name" value="PseudoU_synth_1"/>
    <property type="match status" value="2"/>
</dbReference>
<dbReference type="Gene3D" id="3.30.70.580">
    <property type="entry name" value="Pseudouridine synthase I, catalytic domain, N-terminal subdomain"/>
    <property type="match status" value="1"/>
</dbReference>
<feature type="active site" description="Nucleophile" evidence="4 5">
    <location>
        <position position="66"/>
    </location>
</feature>
<dbReference type="PANTHER" id="PTHR11142:SF0">
    <property type="entry name" value="TRNA PSEUDOURIDINE SYNTHASE-LIKE 1"/>
    <property type="match status" value="1"/>
</dbReference>
<comment type="subunit">
    <text evidence="4">Homodimer.</text>
</comment>
<accession>A0A7X9YIH9</accession>
<feature type="domain" description="Pseudouridine synthase I TruA alpha/beta" evidence="8">
    <location>
        <begin position="160"/>
        <end position="267"/>
    </location>
</feature>
<evidence type="ECO:0000259" key="8">
    <source>
        <dbReference type="Pfam" id="PF01416"/>
    </source>
</evidence>
<dbReference type="GO" id="GO:0003723">
    <property type="term" value="F:RNA binding"/>
    <property type="evidence" value="ECO:0007669"/>
    <property type="project" value="InterPro"/>
</dbReference>
<dbReference type="InterPro" id="IPR020103">
    <property type="entry name" value="PsdUridine_synth_cat_dom_sf"/>
</dbReference>
<evidence type="ECO:0000256" key="2">
    <source>
        <dbReference type="ARBA" id="ARBA00022694"/>
    </source>
</evidence>
<dbReference type="GO" id="GO:0160147">
    <property type="term" value="F:tRNA pseudouridine(38-40) synthase activity"/>
    <property type="evidence" value="ECO:0007669"/>
    <property type="project" value="UniProtKB-EC"/>
</dbReference>
<dbReference type="InterPro" id="IPR020095">
    <property type="entry name" value="PsdUridine_synth_TruA_C"/>
</dbReference>
<dbReference type="Proteomes" id="UP000546970">
    <property type="component" value="Unassembled WGS sequence"/>
</dbReference>
<dbReference type="EMBL" id="JABBCP010000001">
    <property type="protein sequence ID" value="NMF55235.1"/>
    <property type="molecule type" value="Genomic_DNA"/>
</dbReference>
<evidence type="ECO:0000256" key="7">
    <source>
        <dbReference type="RuleBase" id="RU003792"/>
    </source>
</evidence>
<dbReference type="EC" id="5.4.99.12" evidence="4"/>
<name>A0A7X9YIH9_9ACTN</name>
<evidence type="ECO:0000256" key="6">
    <source>
        <dbReference type="PIRSR" id="PIRSR001430-2"/>
    </source>
</evidence>
<dbReference type="RefSeq" id="WP_169276905.1">
    <property type="nucleotide sequence ID" value="NZ_JABBCP010000001.1"/>
</dbReference>
<keyword evidence="2 4" id="KW-0819">tRNA processing</keyword>
<evidence type="ECO:0000256" key="1">
    <source>
        <dbReference type="ARBA" id="ARBA00009375"/>
    </source>
</evidence>
<proteinExistence type="inferred from homology"/>
<evidence type="ECO:0000256" key="4">
    <source>
        <dbReference type="HAMAP-Rule" id="MF_00171"/>
    </source>
</evidence>
<protein>
    <recommendedName>
        <fullName evidence="4">tRNA pseudouridine synthase A</fullName>
        <ecNumber evidence="4">5.4.99.12</ecNumber>
    </recommendedName>
    <alternativeName>
        <fullName evidence="4">tRNA pseudouridine(38-40) synthase</fullName>
    </alternativeName>
    <alternativeName>
        <fullName evidence="4">tRNA pseudouridylate synthase I</fullName>
    </alternativeName>
    <alternativeName>
        <fullName evidence="4">tRNA-uridine isomerase I</fullName>
    </alternativeName>
</protein>
<gene>
    <name evidence="4 9" type="primary">truA</name>
    <name evidence="9" type="ORF">HF320_02650</name>
</gene>
<comment type="similarity">
    <text evidence="1 4 7">Belongs to the tRNA pseudouridine synthase TruA family.</text>
</comment>
<dbReference type="InterPro" id="IPR020097">
    <property type="entry name" value="PsdUridine_synth_TruA_a/b_dom"/>
</dbReference>
<dbReference type="Gene3D" id="3.30.70.660">
    <property type="entry name" value="Pseudouridine synthase I, catalytic domain, C-terminal subdomain"/>
    <property type="match status" value="1"/>
</dbReference>
<dbReference type="NCBIfam" id="TIGR00071">
    <property type="entry name" value="hisT_truA"/>
    <property type="match status" value="1"/>
</dbReference>
<comment type="caution">
    <text evidence="4">Lacks conserved residue(s) required for the propagation of feature annotation.</text>
</comment>
<keyword evidence="10" id="KW-1185">Reference proteome</keyword>
<feature type="domain" description="Pseudouridine synthase I TruA alpha/beta" evidence="8">
    <location>
        <begin position="24"/>
        <end position="111"/>
    </location>
</feature>
<dbReference type="AlphaFoldDB" id="A0A7X9YIH9"/>
<keyword evidence="3 4" id="KW-0413">Isomerase</keyword>
<dbReference type="PIRSF" id="PIRSF001430">
    <property type="entry name" value="tRNA_psdUrid_synth"/>
    <property type="match status" value="1"/>
</dbReference>